<keyword evidence="5 6" id="KW-0472">Membrane</keyword>
<comment type="caution">
    <text evidence="9">The sequence shown here is derived from an EMBL/GenBank/DDBJ whole genome shotgun (WGS) entry which is preliminary data.</text>
</comment>
<evidence type="ECO:0000256" key="5">
    <source>
        <dbReference type="ARBA" id="ARBA00023136"/>
    </source>
</evidence>
<feature type="transmembrane region" description="Helical" evidence="6">
    <location>
        <begin position="108"/>
        <end position="126"/>
    </location>
</feature>
<accession>A0ABN2R1L5</accession>
<feature type="transmembrane region" description="Helical" evidence="6">
    <location>
        <begin position="133"/>
        <end position="152"/>
    </location>
</feature>
<evidence type="ECO:0000256" key="3">
    <source>
        <dbReference type="ARBA" id="ARBA00022692"/>
    </source>
</evidence>
<dbReference type="InterPro" id="IPR045980">
    <property type="entry name" value="DUF5936"/>
</dbReference>
<dbReference type="EMBL" id="BAAAPB010000002">
    <property type="protein sequence ID" value="GAA1961801.1"/>
    <property type="molecule type" value="Genomic_DNA"/>
</dbReference>
<dbReference type="RefSeq" id="WP_344044873.1">
    <property type="nucleotide sequence ID" value="NZ_BAAAPB010000002.1"/>
</dbReference>
<dbReference type="InterPro" id="IPR018076">
    <property type="entry name" value="T2SS_GspF_dom"/>
</dbReference>
<feature type="domain" description="Type II secretion system protein GspF" evidence="7">
    <location>
        <begin position="170"/>
        <end position="295"/>
    </location>
</feature>
<organism evidence="9 10">
    <name type="scientific">Nocardioides panacihumi</name>
    <dbReference type="NCBI Taxonomy" id="400774"/>
    <lineage>
        <taxon>Bacteria</taxon>
        <taxon>Bacillati</taxon>
        <taxon>Actinomycetota</taxon>
        <taxon>Actinomycetes</taxon>
        <taxon>Propionibacteriales</taxon>
        <taxon>Nocardioidaceae</taxon>
        <taxon>Nocardioides</taxon>
    </lineage>
</organism>
<name>A0ABN2R1L5_9ACTN</name>
<evidence type="ECO:0000313" key="10">
    <source>
        <dbReference type="Proteomes" id="UP001500571"/>
    </source>
</evidence>
<feature type="domain" description="DUF5936" evidence="8">
    <location>
        <begin position="74"/>
        <end position="128"/>
    </location>
</feature>
<keyword evidence="3 6" id="KW-0812">Transmembrane</keyword>
<keyword evidence="2" id="KW-1003">Cell membrane</keyword>
<feature type="transmembrane region" description="Helical" evidence="6">
    <location>
        <begin position="274"/>
        <end position="300"/>
    </location>
</feature>
<dbReference type="Pfam" id="PF00482">
    <property type="entry name" value="T2SSF"/>
    <property type="match status" value="1"/>
</dbReference>
<evidence type="ECO:0000256" key="2">
    <source>
        <dbReference type="ARBA" id="ARBA00022475"/>
    </source>
</evidence>
<evidence type="ECO:0000256" key="6">
    <source>
        <dbReference type="SAM" id="Phobius"/>
    </source>
</evidence>
<reference evidence="9 10" key="1">
    <citation type="journal article" date="2019" name="Int. J. Syst. Evol. Microbiol.">
        <title>The Global Catalogue of Microorganisms (GCM) 10K type strain sequencing project: providing services to taxonomists for standard genome sequencing and annotation.</title>
        <authorList>
            <consortium name="The Broad Institute Genomics Platform"/>
            <consortium name="The Broad Institute Genome Sequencing Center for Infectious Disease"/>
            <person name="Wu L."/>
            <person name="Ma J."/>
        </authorList>
    </citation>
    <scope>NUCLEOTIDE SEQUENCE [LARGE SCALE GENOMIC DNA]</scope>
    <source>
        <strain evidence="9 10">JCM 15309</strain>
    </source>
</reference>
<dbReference type="PANTHER" id="PTHR35007:SF2">
    <property type="entry name" value="PILUS ASSEMBLE PROTEIN"/>
    <property type="match status" value="1"/>
</dbReference>
<gene>
    <name evidence="9" type="ORF">GCM10009798_21950</name>
</gene>
<sequence>MVLLFVLGLLLLAVAITLLAMGLRPAEEARGINRSLAVLQAMTDAPRELSAELEKPFADRVLQPLQARALKVGRRITGADSAERLRRKLDLAGNPAGWTVDRITAGKVMGAGLGLLIGLAVGLVLADALTTRLIFGAAGLVIGFFGPNLYLYQLAYDRANKLQRELPDAIDLMTISVESGLGFDAAVQQVAQNTEGPLADEFARMIREMQLGMGRGEALRSLGERANVDDLRSFVSAMVQADSFGIPIAQVLRVQSGEMRVKRRQRAEEKAQQVPVKITIPLIFCILPALFVAVMGPAAINIMDNFGG</sequence>
<dbReference type="Proteomes" id="UP001500571">
    <property type="component" value="Unassembled WGS sequence"/>
</dbReference>
<evidence type="ECO:0000259" key="8">
    <source>
        <dbReference type="Pfam" id="PF19359"/>
    </source>
</evidence>
<dbReference type="PANTHER" id="PTHR35007">
    <property type="entry name" value="INTEGRAL MEMBRANE PROTEIN-RELATED"/>
    <property type="match status" value="1"/>
</dbReference>
<keyword evidence="4 6" id="KW-1133">Transmembrane helix</keyword>
<keyword evidence="10" id="KW-1185">Reference proteome</keyword>
<protein>
    <submittedName>
        <fullName evidence="9">Type II secretion system F family protein</fullName>
    </submittedName>
</protein>
<proteinExistence type="predicted"/>
<evidence type="ECO:0000256" key="1">
    <source>
        <dbReference type="ARBA" id="ARBA00004651"/>
    </source>
</evidence>
<comment type="subcellular location">
    <subcellularLocation>
        <location evidence="1">Cell membrane</location>
        <topology evidence="1">Multi-pass membrane protein</topology>
    </subcellularLocation>
</comment>
<evidence type="ECO:0000256" key="4">
    <source>
        <dbReference type="ARBA" id="ARBA00022989"/>
    </source>
</evidence>
<evidence type="ECO:0000259" key="7">
    <source>
        <dbReference type="Pfam" id="PF00482"/>
    </source>
</evidence>
<dbReference type="Pfam" id="PF19359">
    <property type="entry name" value="DUF5936"/>
    <property type="match status" value="1"/>
</dbReference>
<evidence type="ECO:0000313" key="9">
    <source>
        <dbReference type="EMBL" id="GAA1961801.1"/>
    </source>
</evidence>